<dbReference type="PANTHER" id="PTHR38442">
    <property type="entry name" value="INNER MEMBRANE PROTEIN-RELATED"/>
    <property type="match status" value="1"/>
</dbReference>
<name>A0A7L5BZA1_9RHOB</name>
<keyword evidence="3" id="KW-1185">Reference proteome</keyword>
<dbReference type="InterPro" id="IPR007383">
    <property type="entry name" value="DUF445"/>
</dbReference>
<feature type="transmembrane region" description="Helical" evidence="1">
    <location>
        <begin position="46"/>
        <end position="72"/>
    </location>
</feature>
<keyword evidence="1" id="KW-0812">Transmembrane</keyword>
<keyword evidence="1" id="KW-1133">Transmembrane helix</keyword>
<dbReference type="PANTHER" id="PTHR38442:SF1">
    <property type="entry name" value="INNER MEMBRANE PROTEIN"/>
    <property type="match status" value="1"/>
</dbReference>
<reference evidence="2 3" key="1">
    <citation type="submission" date="2020-02" db="EMBL/GenBank/DDBJ databases">
        <title>complete genome sequence of Rhodobacteraceae bacterium.</title>
        <authorList>
            <person name="Park J."/>
            <person name="Kim Y.-S."/>
            <person name="Kim K.-H."/>
        </authorList>
    </citation>
    <scope>NUCLEOTIDE SEQUENCE [LARGE SCALE GENOMIC DNA]</scope>
    <source>
        <strain evidence="2 3">RR4-56</strain>
    </source>
</reference>
<dbReference type="Proteomes" id="UP000503336">
    <property type="component" value="Chromosome"/>
</dbReference>
<proteinExistence type="predicted"/>
<evidence type="ECO:0000313" key="3">
    <source>
        <dbReference type="Proteomes" id="UP000503336"/>
    </source>
</evidence>
<sequence>MVTRLGTDERRKLEELRKVKRLATLALAFCLALLVAAKLLTPFSPAFVYLAAFAEAAAIGGIADWYAIVAIFRRPLGLPIPHTAIIPRNQDRIGDNLGAFIERNFLAPEPVVRKLREVDFAEEMIRWLGARDRSEGLARFVARLAPQMMAAMEETGLKEFAAERVMRQLRDADIAPLVVELMDGMARDGRHQKLLDEVISALHRFLNDKDAIEAIRKKVAEELPTVLNFFRADTIILRRILRTASALMEDVRKDPEHELRAEFEQFFRAYLRRLKRSPQFRARIEAAKAQILSRPELGAVADQMWASLRTYVQEDATAETSVLAERLTGLFMDIARNLETEPKLRADINEGVVTAVSAFIAEQKQAVSGFVADQVKGWDFAQLTLLIEANIGRDLQYIRFNGMLIGGLAGLCLHVLLADILGV</sequence>
<feature type="transmembrane region" description="Helical" evidence="1">
    <location>
        <begin position="400"/>
        <end position="421"/>
    </location>
</feature>
<dbReference type="EMBL" id="CP049056">
    <property type="protein sequence ID" value="QIE56158.1"/>
    <property type="molecule type" value="Genomic_DNA"/>
</dbReference>
<gene>
    <name evidence="2" type="ORF">G5B40_12220</name>
</gene>
<dbReference type="GO" id="GO:0005886">
    <property type="term" value="C:plasma membrane"/>
    <property type="evidence" value="ECO:0007669"/>
    <property type="project" value="TreeGrafter"/>
</dbReference>
<evidence type="ECO:0000313" key="2">
    <source>
        <dbReference type="EMBL" id="QIE56158.1"/>
    </source>
</evidence>
<dbReference type="AlphaFoldDB" id="A0A7L5BZA1"/>
<evidence type="ECO:0000256" key="1">
    <source>
        <dbReference type="SAM" id="Phobius"/>
    </source>
</evidence>
<feature type="transmembrane region" description="Helical" evidence="1">
    <location>
        <begin position="21"/>
        <end position="40"/>
    </location>
</feature>
<dbReference type="RefSeq" id="WP_165099018.1">
    <property type="nucleotide sequence ID" value="NZ_CP049056.1"/>
</dbReference>
<protein>
    <submittedName>
        <fullName evidence="2">DUF445 family protein</fullName>
    </submittedName>
</protein>
<organism evidence="2 3">
    <name type="scientific">Pikeienuella piscinae</name>
    <dbReference type="NCBI Taxonomy" id="2748098"/>
    <lineage>
        <taxon>Bacteria</taxon>
        <taxon>Pseudomonadati</taxon>
        <taxon>Pseudomonadota</taxon>
        <taxon>Alphaproteobacteria</taxon>
        <taxon>Rhodobacterales</taxon>
        <taxon>Paracoccaceae</taxon>
        <taxon>Pikeienuella</taxon>
    </lineage>
</organism>
<accession>A0A7L5BZA1</accession>
<dbReference type="Pfam" id="PF04286">
    <property type="entry name" value="DUF445"/>
    <property type="match status" value="1"/>
</dbReference>
<keyword evidence="1" id="KW-0472">Membrane</keyword>
<dbReference type="KEGG" id="hdh:G5B40_12220"/>